<sequence>QVTAFLELRDAGVLKEGNVCLMYNVGEEQYGDGMRTFVDSLTYTPEWIMTGEPTESFQATGHKGSININVTAVGDTAHSSVPQYGQNAILEIMNLPRLLNLTSIFPYDEFHGNTTLSLSSIRGGTIPNQVAARAEAIVNSRVGVPAKQIWDIITEQLGNAPNIILSRTSASSNPLAMDVIDWLPKKIMPYGTDFSQWKLNNTKQLLGVGSIATAHSAHEVVSKREMIEMVGHYKEFV</sequence>
<keyword evidence="8" id="KW-1185">Reference proteome</keyword>
<evidence type="ECO:0000256" key="2">
    <source>
        <dbReference type="ARBA" id="ARBA00006247"/>
    </source>
</evidence>
<feature type="domain" description="Peptidase M20 dimerisation" evidence="6">
    <location>
        <begin position="60"/>
        <end position="154"/>
    </location>
</feature>
<protein>
    <recommendedName>
        <fullName evidence="6">Peptidase M20 dimerisation domain-containing protein</fullName>
    </recommendedName>
</protein>
<dbReference type="SUPFAM" id="SSF53187">
    <property type="entry name" value="Zn-dependent exopeptidases"/>
    <property type="match status" value="1"/>
</dbReference>
<dbReference type="PANTHER" id="PTHR43808:SF8">
    <property type="entry name" value="PEPTIDASE M20 DIMERISATION DOMAIN-CONTAINING PROTEIN"/>
    <property type="match status" value="1"/>
</dbReference>
<dbReference type="Gene3D" id="3.30.70.360">
    <property type="match status" value="1"/>
</dbReference>
<comment type="cofactor">
    <cofactor evidence="1">
        <name>Zn(2+)</name>
        <dbReference type="ChEBI" id="CHEBI:29105"/>
    </cofactor>
</comment>
<dbReference type="GO" id="GO:0016787">
    <property type="term" value="F:hydrolase activity"/>
    <property type="evidence" value="ECO:0007669"/>
    <property type="project" value="UniProtKB-KW"/>
</dbReference>
<dbReference type="InterPro" id="IPR050072">
    <property type="entry name" value="Peptidase_M20A"/>
</dbReference>
<dbReference type="Proteomes" id="UP000800036">
    <property type="component" value="Unassembled WGS sequence"/>
</dbReference>
<evidence type="ECO:0000256" key="1">
    <source>
        <dbReference type="ARBA" id="ARBA00001947"/>
    </source>
</evidence>
<dbReference type="AlphaFoldDB" id="A0A6A5V5G9"/>
<keyword evidence="5" id="KW-0862">Zinc</keyword>
<comment type="similarity">
    <text evidence="2">Belongs to the peptidase M20A family.</text>
</comment>
<evidence type="ECO:0000313" key="8">
    <source>
        <dbReference type="Proteomes" id="UP000800036"/>
    </source>
</evidence>
<reference evidence="7" key="1">
    <citation type="journal article" date="2020" name="Stud. Mycol.">
        <title>101 Dothideomycetes genomes: a test case for predicting lifestyles and emergence of pathogens.</title>
        <authorList>
            <person name="Haridas S."/>
            <person name="Albert R."/>
            <person name="Binder M."/>
            <person name="Bloem J."/>
            <person name="Labutti K."/>
            <person name="Salamov A."/>
            <person name="Andreopoulos B."/>
            <person name="Baker S."/>
            <person name="Barry K."/>
            <person name="Bills G."/>
            <person name="Bluhm B."/>
            <person name="Cannon C."/>
            <person name="Castanera R."/>
            <person name="Culley D."/>
            <person name="Daum C."/>
            <person name="Ezra D."/>
            <person name="Gonzalez J."/>
            <person name="Henrissat B."/>
            <person name="Kuo A."/>
            <person name="Liang C."/>
            <person name="Lipzen A."/>
            <person name="Lutzoni F."/>
            <person name="Magnuson J."/>
            <person name="Mondo S."/>
            <person name="Nolan M."/>
            <person name="Ohm R."/>
            <person name="Pangilinan J."/>
            <person name="Park H.-J."/>
            <person name="Ramirez L."/>
            <person name="Alfaro M."/>
            <person name="Sun H."/>
            <person name="Tritt A."/>
            <person name="Yoshinaga Y."/>
            <person name="Zwiers L.-H."/>
            <person name="Turgeon B."/>
            <person name="Goodwin S."/>
            <person name="Spatafora J."/>
            <person name="Crous P."/>
            <person name="Grigoriev I."/>
        </authorList>
    </citation>
    <scope>NUCLEOTIDE SEQUENCE</scope>
    <source>
        <strain evidence="7">CBS 107.79</strain>
    </source>
</reference>
<dbReference type="EMBL" id="ML976702">
    <property type="protein sequence ID" value="KAF1970276.1"/>
    <property type="molecule type" value="Genomic_DNA"/>
</dbReference>
<evidence type="ECO:0000256" key="4">
    <source>
        <dbReference type="ARBA" id="ARBA00022801"/>
    </source>
</evidence>
<evidence type="ECO:0000313" key="7">
    <source>
        <dbReference type="EMBL" id="KAF1970276.1"/>
    </source>
</evidence>
<evidence type="ECO:0000259" key="6">
    <source>
        <dbReference type="Pfam" id="PF07687"/>
    </source>
</evidence>
<dbReference type="InterPro" id="IPR011650">
    <property type="entry name" value="Peptidase_M20_dimer"/>
</dbReference>
<organism evidence="7 8">
    <name type="scientific">Bimuria novae-zelandiae CBS 107.79</name>
    <dbReference type="NCBI Taxonomy" id="1447943"/>
    <lineage>
        <taxon>Eukaryota</taxon>
        <taxon>Fungi</taxon>
        <taxon>Dikarya</taxon>
        <taxon>Ascomycota</taxon>
        <taxon>Pezizomycotina</taxon>
        <taxon>Dothideomycetes</taxon>
        <taxon>Pleosporomycetidae</taxon>
        <taxon>Pleosporales</taxon>
        <taxon>Massarineae</taxon>
        <taxon>Didymosphaeriaceae</taxon>
        <taxon>Bimuria</taxon>
    </lineage>
</organism>
<evidence type="ECO:0000256" key="3">
    <source>
        <dbReference type="ARBA" id="ARBA00022723"/>
    </source>
</evidence>
<accession>A0A6A5V5G9</accession>
<keyword evidence="3" id="KW-0479">Metal-binding</keyword>
<dbReference type="Pfam" id="PF07687">
    <property type="entry name" value="M20_dimer"/>
    <property type="match status" value="1"/>
</dbReference>
<dbReference type="SUPFAM" id="SSF55031">
    <property type="entry name" value="Bacterial exopeptidase dimerisation domain"/>
    <property type="match status" value="1"/>
</dbReference>
<proteinExistence type="inferred from homology"/>
<dbReference type="OrthoDB" id="3064516at2759"/>
<keyword evidence="4" id="KW-0378">Hydrolase</keyword>
<evidence type="ECO:0000256" key="5">
    <source>
        <dbReference type="ARBA" id="ARBA00022833"/>
    </source>
</evidence>
<feature type="non-terminal residue" evidence="7">
    <location>
        <position position="1"/>
    </location>
</feature>
<dbReference type="PANTHER" id="PTHR43808">
    <property type="entry name" value="ACETYLORNITHINE DEACETYLASE"/>
    <property type="match status" value="1"/>
</dbReference>
<name>A0A6A5V5G9_9PLEO</name>
<dbReference type="InterPro" id="IPR036264">
    <property type="entry name" value="Bact_exopeptidase_dim_dom"/>
</dbReference>
<gene>
    <name evidence="7" type="ORF">BU23DRAFT_474633</name>
</gene>